<dbReference type="STRING" id="389348.PNK_0741"/>
<dbReference type="Pfam" id="PF09382">
    <property type="entry name" value="RQC"/>
    <property type="match status" value="1"/>
</dbReference>
<dbReference type="GO" id="GO:0046872">
    <property type="term" value="F:metal ion binding"/>
    <property type="evidence" value="ECO:0007669"/>
    <property type="project" value="UniProtKB-KW"/>
</dbReference>
<dbReference type="PROSITE" id="PS51192">
    <property type="entry name" value="HELICASE_ATP_BIND_1"/>
    <property type="match status" value="1"/>
</dbReference>
<dbReference type="GO" id="GO:0009432">
    <property type="term" value="P:SOS response"/>
    <property type="evidence" value="ECO:0007669"/>
    <property type="project" value="UniProtKB-UniRule"/>
</dbReference>
<dbReference type="EMBL" id="LN879502">
    <property type="protein sequence ID" value="CUI16367.1"/>
    <property type="molecule type" value="Genomic_DNA"/>
</dbReference>
<protein>
    <recommendedName>
        <fullName evidence="16">DNA helicase RecQ</fullName>
        <ecNumber evidence="16">5.6.2.4</ecNumber>
    </recommendedName>
</protein>
<dbReference type="Pfam" id="PF00270">
    <property type="entry name" value="DEAD"/>
    <property type="match status" value="1"/>
</dbReference>
<comment type="catalytic activity">
    <reaction evidence="15">
        <text>Couples ATP hydrolysis with the unwinding of duplex DNA by translocating in the 3'-5' direction.</text>
        <dbReference type="EC" id="5.6.2.4"/>
    </reaction>
</comment>
<evidence type="ECO:0000259" key="18">
    <source>
        <dbReference type="PROSITE" id="PS51192"/>
    </source>
</evidence>
<dbReference type="Gene3D" id="3.40.50.300">
    <property type="entry name" value="P-loop containing nucleotide triphosphate hydrolases"/>
    <property type="match status" value="2"/>
</dbReference>
<keyword evidence="8 20" id="KW-0347">Helicase</keyword>
<keyword evidence="14" id="KW-0413">Isomerase</keyword>
<dbReference type="InParanoid" id="A0A0U5JD95"/>
<evidence type="ECO:0000256" key="5">
    <source>
        <dbReference type="ARBA" id="ARBA00022741"/>
    </source>
</evidence>
<dbReference type="GO" id="GO:0006281">
    <property type="term" value="P:DNA repair"/>
    <property type="evidence" value="ECO:0007669"/>
    <property type="project" value="UniProtKB-KW"/>
</dbReference>
<dbReference type="EC" id="5.6.2.4" evidence="16"/>
<dbReference type="InterPro" id="IPR032284">
    <property type="entry name" value="RecQ_Zn-bd"/>
</dbReference>
<dbReference type="InterPro" id="IPR010997">
    <property type="entry name" value="HRDC-like_sf"/>
</dbReference>
<dbReference type="KEGG" id="pnl:PNK_0741"/>
<dbReference type="PROSITE" id="PS00690">
    <property type="entry name" value="DEAH_ATP_HELICASE"/>
    <property type="match status" value="1"/>
</dbReference>
<dbReference type="GO" id="GO:0005524">
    <property type="term" value="F:ATP binding"/>
    <property type="evidence" value="ECO:0007669"/>
    <property type="project" value="UniProtKB-KW"/>
</dbReference>
<feature type="domain" description="HRDC" evidence="17">
    <location>
        <begin position="533"/>
        <end position="613"/>
    </location>
</feature>
<dbReference type="Pfam" id="PF00271">
    <property type="entry name" value="Helicase_C"/>
    <property type="match status" value="1"/>
</dbReference>
<evidence type="ECO:0000259" key="17">
    <source>
        <dbReference type="PROSITE" id="PS50967"/>
    </source>
</evidence>
<evidence type="ECO:0000256" key="11">
    <source>
        <dbReference type="ARBA" id="ARBA00023125"/>
    </source>
</evidence>
<keyword evidence="12" id="KW-0233">DNA recombination</keyword>
<evidence type="ECO:0000256" key="1">
    <source>
        <dbReference type="ARBA" id="ARBA00001946"/>
    </source>
</evidence>
<dbReference type="SUPFAM" id="SSF52540">
    <property type="entry name" value="P-loop containing nucleoside triphosphate hydrolases"/>
    <property type="match status" value="1"/>
</dbReference>
<feature type="domain" description="Helicase C-terminal" evidence="19">
    <location>
        <begin position="223"/>
        <end position="372"/>
    </location>
</feature>
<accession>A0A0U5JD95</accession>
<evidence type="ECO:0000256" key="16">
    <source>
        <dbReference type="NCBIfam" id="TIGR01389"/>
    </source>
</evidence>
<dbReference type="GO" id="GO:0009378">
    <property type="term" value="F:four-way junction helicase activity"/>
    <property type="evidence" value="ECO:0007669"/>
    <property type="project" value="TreeGrafter"/>
</dbReference>
<keyword evidence="10" id="KW-0067">ATP-binding</keyword>
<dbReference type="NCBIfam" id="TIGR01389">
    <property type="entry name" value="recQ"/>
    <property type="match status" value="1"/>
</dbReference>
<feature type="domain" description="Helicase ATP-binding" evidence="18">
    <location>
        <begin position="36"/>
        <end position="202"/>
    </location>
</feature>
<keyword evidence="11" id="KW-0238">DNA-binding</keyword>
<comment type="cofactor">
    <cofactor evidence="2">
        <name>Zn(2+)</name>
        <dbReference type="ChEBI" id="CHEBI:29105"/>
    </cofactor>
</comment>
<keyword evidence="4" id="KW-0479">Metal-binding</keyword>
<evidence type="ECO:0000256" key="2">
    <source>
        <dbReference type="ARBA" id="ARBA00001947"/>
    </source>
</evidence>
<evidence type="ECO:0000256" key="7">
    <source>
        <dbReference type="ARBA" id="ARBA00022801"/>
    </source>
</evidence>
<evidence type="ECO:0000313" key="20">
    <source>
        <dbReference type="EMBL" id="CUI16367.1"/>
    </source>
</evidence>
<keyword evidence="5" id="KW-0547">Nucleotide-binding</keyword>
<dbReference type="InterPro" id="IPR002121">
    <property type="entry name" value="HRDC_dom"/>
</dbReference>
<proteinExistence type="inferred from homology"/>
<dbReference type="NCBIfam" id="TIGR00614">
    <property type="entry name" value="recQ_fam"/>
    <property type="match status" value="1"/>
</dbReference>
<evidence type="ECO:0000256" key="15">
    <source>
        <dbReference type="ARBA" id="ARBA00034617"/>
    </source>
</evidence>
<dbReference type="Pfam" id="PF14493">
    <property type="entry name" value="HTH_40"/>
    <property type="match status" value="1"/>
</dbReference>
<dbReference type="PROSITE" id="PS51194">
    <property type="entry name" value="HELICASE_CTER"/>
    <property type="match status" value="1"/>
</dbReference>
<dbReference type="FunFam" id="3.40.50.300:FF:000296">
    <property type="entry name" value="ATP-dependent DNA helicase RecQ"/>
    <property type="match status" value="1"/>
</dbReference>
<dbReference type="InterPro" id="IPR002464">
    <property type="entry name" value="DNA/RNA_helicase_DEAH_CS"/>
</dbReference>
<dbReference type="InterPro" id="IPR014001">
    <property type="entry name" value="Helicase_ATP-bd"/>
</dbReference>
<dbReference type="InterPro" id="IPR027417">
    <property type="entry name" value="P-loop_NTPase"/>
</dbReference>
<keyword evidence="21" id="KW-1185">Reference proteome</keyword>
<evidence type="ECO:0000256" key="9">
    <source>
        <dbReference type="ARBA" id="ARBA00022833"/>
    </source>
</evidence>
<dbReference type="PANTHER" id="PTHR13710:SF105">
    <property type="entry name" value="ATP-DEPENDENT DNA HELICASE Q1"/>
    <property type="match status" value="1"/>
</dbReference>
<dbReference type="InterPro" id="IPR004589">
    <property type="entry name" value="DNA_helicase_ATP-dep_RecQ"/>
</dbReference>
<dbReference type="SMART" id="SM00341">
    <property type="entry name" value="HRDC"/>
    <property type="match status" value="1"/>
</dbReference>
<evidence type="ECO:0000256" key="14">
    <source>
        <dbReference type="ARBA" id="ARBA00023235"/>
    </source>
</evidence>
<dbReference type="GO" id="GO:0043138">
    <property type="term" value="F:3'-5' DNA helicase activity"/>
    <property type="evidence" value="ECO:0007669"/>
    <property type="project" value="UniProtKB-EC"/>
</dbReference>
<keyword evidence="7" id="KW-0378">Hydrolase</keyword>
<dbReference type="GO" id="GO:0016787">
    <property type="term" value="F:hydrolase activity"/>
    <property type="evidence" value="ECO:0007669"/>
    <property type="project" value="UniProtKB-KW"/>
</dbReference>
<keyword evidence="9" id="KW-0862">Zinc</keyword>
<dbReference type="PROSITE" id="PS50967">
    <property type="entry name" value="HRDC"/>
    <property type="match status" value="1"/>
</dbReference>
<keyword evidence="13" id="KW-0234">DNA repair</keyword>
<evidence type="ECO:0000256" key="3">
    <source>
        <dbReference type="ARBA" id="ARBA00005446"/>
    </source>
</evidence>
<dbReference type="InterPro" id="IPR044876">
    <property type="entry name" value="HRDC_dom_sf"/>
</dbReference>
<dbReference type="InterPro" id="IPR036390">
    <property type="entry name" value="WH_DNA-bd_sf"/>
</dbReference>
<evidence type="ECO:0000256" key="6">
    <source>
        <dbReference type="ARBA" id="ARBA00022763"/>
    </source>
</evidence>
<keyword evidence="6" id="KW-0227">DNA damage</keyword>
<reference evidence="21" key="1">
    <citation type="submission" date="2015-09" db="EMBL/GenBank/DDBJ databases">
        <authorList>
            <person name="Bertelli C."/>
        </authorList>
    </citation>
    <scope>NUCLEOTIDE SEQUENCE [LARGE SCALE GENOMIC DNA]</scope>
    <source>
        <strain evidence="21">KNic</strain>
    </source>
</reference>
<evidence type="ECO:0000256" key="12">
    <source>
        <dbReference type="ARBA" id="ARBA00023172"/>
    </source>
</evidence>
<dbReference type="GO" id="GO:0006260">
    <property type="term" value="P:DNA replication"/>
    <property type="evidence" value="ECO:0007669"/>
    <property type="project" value="InterPro"/>
</dbReference>
<evidence type="ECO:0000256" key="10">
    <source>
        <dbReference type="ARBA" id="ARBA00022840"/>
    </source>
</evidence>
<dbReference type="Proteomes" id="UP000069902">
    <property type="component" value="Chromosome cPNK"/>
</dbReference>
<dbReference type="InterPro" id="IPR011545">
    <property type="entry name" value="DEAD/DEAH_box_helicase_dom"/>
</dbReference>
<dbReference type="RefSeq" id="WP_059060368.1">
    <property type="nucleotide sequence ID" value="NZ_LN879502.1"/>
</dbReference>
<dbReference type="GO" id="GO:0005694">
    <property type="term" value="C:chromosome"/>
    <property type="evidence" value="ECO:0007669"/>
    <property type="project" value="TreeGrafter"/>
</dbReference>
<dbReference type="CDD" id="cd17920">
    <property type="entry name" value="DEXHc_RecQ"/>
    <property type="match status" value="1"/>
</dbReference>
<dbReference type="SMART" id="SM00490">
    <property type="entry name" value="HELICc"/>
    <property type="match status" value="1"/>
</dbReference>
<dbReference type="CDD" id="cd18794">
    <property type="entry name" value="SF2_C_RecQ"/>
    <property type="match status" value="1"/>
</dbReference>
<comment type="similarity">
    <text evidence="3">Belongs to the helicase family. RecQ subfamily.</text>
</comment>
<dbReference type="Pfam" id="PF00570">
    <property type="entry name" value="HRDC"/>
    <property type="match status" value="1"/>
</dbReference>
<sequence length="725" mass="82876">MMKEMNKALINEGYLEERLKEFFGYNAFRAHQKGIIQAVLNQEDVVAILPTGAGKSLCYQLPALLQSGTAIVISPLISLMQDQVVSLFKNGIAAAFLNSSLSYQDMQQVLNHLNDYKLIYVAPERFADPIFIERLKNIDVSFFVIDEAHCISQWGHSFRQEYRKLSILKETFPTKPVMALTATATREVEKDLIIQLLMRDPVLIKGSFDRPNLTIHIHPKIQSDKQLMKFLQEHANQSGIIYASTRKGVETTYAQLLQAGFPVGRYHAGLSDQERALSQQDFQHDKVTLMVATVAFGMGIHKPDVRFIVHLDMPRTIEQYYQEIGRAGRDGLPADCLMLYGLQDLVLYKAFAEDLTDPILRQEMKKKTDSLYRLCTSPECRRKGLLNYFSESFPEGECQACDNCLDDDNKFDGSVIAQKILSCVYRVQQQVGVRIVIDVLRGSSSQVIMQKGYQELSTFGLLADRSSEELRYYIESLIQMGFLMRTEGDYPVLKWTEQTKSVIIGHQKVYFRKKLFHEKKEKVKSKPKEAQALYYHEELYEALKQLRTEFARSEQVPPYVVFSDRALQEMATFFPRDQQAFSRINGVGPIKWVKYGAQFLLLVQQHALVHESNWPQEASSPTPPYQRQHSREETVRLYQLGHGIEGIMEQRGLARSTVLSHLVESIQQGLDLDLSGLISADKREAIQQAIAQIGAERLTPIKELLPEAITYEEIRLVSAYYQRAL</sequence>
<evidence type="ECO:0000256" key="8">
    <source>
        <dbReference type="ARBA" id="ARBA00022806"/>
    </source>
</evidence>
<evidence type="ECO:0000259" key="19">
    <source>
        <dbReference type="PROSITE" id="PS51194"/>
    </source>
</evidence>
<evidence type="ECO:0000256" key="13">
    <source>
        <dbReference type="ARBA" id="ARBA00023204"/>
    </source>
</evidence>
<dbReference type="InterPro" id="IPR001650">
    <property type="entry name" value="Helicase_C-like"/>
</dbReference>
<dbReference type="InterPro" id="IPR036388">
    <property type="entry name" value="WH-like_DNA-bd_sf"/>
</dbReference>
<dbReference type="InterPro" id="IPR006293">
    <property type="entry name" value="DNA_helicase_ATP-dep_RecQ_bac"/>
</dbReference>
<dbReference type="GO" id="GO:0003677">
    <property type="term" value="F:DNA binding"/>
    <property type="evidence" value="ECO:0007669"/>
    <property type="project" value="UniProtKB-KW"/>
</dbReference>
<dbReference type="InterPro" id="IPR018982">
    <property type="entry name" value="RQC_domain"/>
</dbReference>
<dbReference type="Gene3D" id="1.10.10.10">
    <property type="entry name" value="Winged helix-like DNA-binding domain superfamily/Winged helix DNA-binding domain"/>
    <property type="match status" value="1"/>
</dbReference>
<dbReference type="PANTHER" id="PTHR13710">
    <property type="entry name" value="DNA HELICASE RECQ FAMILY MEMBER"/>
    <property type="match status" value="1"/>
</dbReference>
<dbReference type="Gene3D" id="1.10.150.80">
    <property type="entry name" value="HRDC domain"/>
    <property type="match status" value="1"/>
</dbReference>
<dbReference type="SUPFAM" id="SSF47819">
    <property type="entry name" value="HRDC-like"/>
    <property type="match status" value="1"/>
</dbReference>
<dbReference type="SMART" id="SM00956">
    <property type="entry name" value="RQC"/>
    <property type="match status" value="1"/>
</dbReference>
<organism evidence="20 21">
    <name type="scientific">Candidatus Protochlamydia naegleriophila</name>
    <dbReference type="NCBI Taxonomy" id="389348"/>
    <lineage>
        <taxon>Bacteria</taxon>
        <taxon>Pseudomonadati</taxon>
        <taxon>Chlamydiota</taxon>
        <taxon>Chlamydiia</taxon>
        <taxon>Parachlamydiales</taxon>
        <taxon>Parachlamydiaceae</taxon>
        <taxon>Candidatus Protochlamydia</taxon>
    </lineage>
</organism>
<gene>
    <name evidence="20" type="primary">recQ</name>
    <name evidence="20" type="ORF">PNK_0741</name>
</gene>
<name>A0A0U5JD95_9BACT</name>
<comment type="cofactor">
    <cofactor evidence="1">
        <name>Mg(2+)</name>
        <dbReference type="ChEBI" id="CHEBI:18420"/>
    </cofactor>
</comment>
<dbReference type="Gene3D" id="1.10.10.1390">
    <property type="entry name" value="ATP-dependent DNA helicase RecQ"/>
    <property type="match status" value="1"/>
</dbReference>
<dbReference type="Pfam" id="PF16124">
    <property type="entry name" value="RecQ_Zn_bind"/>
    <property type="match status" value="1"/>
</dbReference>
<dbReference type="PATRIC" id="fig|389348.3.peg.811"/>
<dbReference type="GO" id="GO:0006310">
    <property type="term" value="P:DNA recombination"/>
    <property type="evidence" value="ECO:0007669"/>
    <property type="project" value="UniProtKB-UniRule"/>
</dbReference>
<dbReference type="AlphaFoldDB" id="A0A0U5JD95"/>
<dbReference type="FunCoup" id="A0A0U5JD95">
    <property type="interactions" value="288"/>
</dbReference>
<evidence type="ECO:0000313" key="21">
    <source>
        <dbReference type="Proteomes" id="UP000069902"/>
    </source>
</evidence>
<evidence type="ECO:0000256" key="4">
    <source>
        <dbReference type="ARBA" id="ARBA00022723"/>
    </source>
</evidence>
<dbReference type="SUPFAM" id="SSF46785">
    <property type="entry name" value="Winged helix' DNA-binding domain"/>
    <property type="match status" value="1"/>
</dbReference>
<dbReference type="InterPro" id="IPR029491">
    <property type="entry name" value="Helicase_HTH"/>
</dbReference>
<dbReference type="GO" id="GO:0005737">
    <property type="term" value="C:cytoplasm"/>
    <property type="evidence" value="ECO:0007669"/>
    <property type="project" value="TreeGrafter"/>
</dbReference>
<dbReference type="SMART" id="SM00487">
    <property type="entry name" value="DEXDc"/>
    <property type="match status" value="1"/>
</dbReference>